<keyword evidence="1 5" id="KW-0963">Cytoplasm</keyword>
<feature type="compositionally biased region" description="Basic and acidic residues" evidence="6">
    <location>
        <begin position="191"/>
        <end position="204"/>
    </location>
</feature>
<comment type="similarity">
    <text evidence="5">Belongs to the RimM family.</text>
</comment>
<dbReference type="Pfam" id="PF01782">
    <property type="entry name" value="RimM"/>
    <property type="match status" value="1"/>
</dbReference>
<dbReference type="RefSeq" id="WP_330131786.1">
    <property type="nucleotide sequence ID" value="NZ_JAUTXY010000001.1"/>
</dbReference>
<evidence type="ECO:0000259" key="8">
    <source>
        <dbReference type="Pfam" id="PF24986"/>
    </source>
</evidence>
<feature type="region of interest" description="Disordered" evidence="6">
    <location>
        <begin position="172"/>
        <end position="204"/>
    </location>
</feature>
<accession>A0ABU7L4Q6</accession>
<dbReference type="NCBIfam" id="TIGR02273">
    <property type="entry name" value="16S_RimM"/>
    <property type="match status" value="1"/>
</dbReference>
<sequence length="204" mass="22407">MELVVGRVVKSHGIRGEVVVEVRTDEPDERFAVGAVLRGHKPREQKLYNYTVEAAREHSGRLLLRLNGVTDRTGSDALRGVLFVVDSDDLAPSDDPDEFYDHELEGLRVRIVAGRPDGGTEIGTVREVLHTAAGELLSIRPADDASREILIPFVTEIVPTVSVADGVIEIDPPGGLLDPDFGEPPTKAKKRQETTRRRATEENE</sequence>
<reference evidence="9 10" key="1">
    <citation type="submission" date="2023-07" db="EMBL/GenBank/DDBJ databases">
        <authorList>
            <person name="Girao M."/>
            <person name="Carvalho M.F."/>
        </authorList>
    </citation>
    <scope>NUCLEOTIDE SEQUENCE [LARGE SCALE GENOMIC DNA]</scope>
    <source>
        <strain evidence="9 10">YIM65754</strain>
    </source>
</reference>
<comment type="subcellular location">
    <subcellularLocation>
        <location evidence="5">Cytoplasm</location>
    </subcellularLocation>
</comment>
<keyword evidence="3 5" id="KW-0698">rRNA processing</keyword>
<organism evidence="9 10">
    <name type="scientific">Rhodococcus artemisiae</name>
    <dbReference type="NCBI Taxonomy" id="714159"/>
    <lineage>
        <taxon>Bacteria</taxon>
        <taxon>Bacillati</taxon>
        <taxon>Actinomycetota</taxon>
        <taxon>Actinomycetes</taxon>
        <taxon>Mycobacteriales</taxon>
        <taxon>Nocardiaceae</taxon>
        <taxon>Rhodococcus</taxon>
    </lineage>
</organism>
<name>A0ABU7L4Q6_9NOCA</name>
<protein>
    <recommendedName>
        <fullName evidence="5">Ribosome maturation factor RimM</fullName>
    </recommendedName>
</protein>
<evidence type="ECO:0000313" key="9">
    <source>
        <dbReference type="EMBL" id="MEE2056530.1"/>
    </source>
</evidence>
<dbReference type="Gene3D" id="2.30.30.240">
    <property type="entry name" value="PRC-barrel domain"/>
    <property type="match status" value="1"/>
</dbReference>
<dbReference type="SUPFAM" id="SSF50447">
    <property type="entry name" value="Translation proteins"/>
    <property type="match status" value="1"/>
</dbReference>
<dbReference type="InterPro" id="IPR056792">
    <property type="entry name" value="PRC_RimM"/>
</dbReference>
<comment type="subunit">
    <text evidence="5">Binds ribosomal protein uS19.</text>
</comment>
<dbReference type="Pfam" id="PF24986">
    <property type="entry name" value="PRC_RimM"/>
    <property type="match status" value="1"/>
</dbReference>
<dbReference type="PANTHER" id="PTHR33692">
    <property type="entry name" value="RIBOSOME MATURATION FACTOR RIMM"/>
    <property type="match status" value="1"/>
</dbReference>
<evidence type="ECO:0000256" key="5">
    <source>
        <dbReference type="HAMAP-Rule" id="MF_00014"/>
    </source>
</evidence>
<dbReference type="InterPro" id="IPR011033">
    <property type="entry name" value="PRC_barrel-like_sf"/>
</dbReference>
<feature type="domain" description="Ribosome maturation factor RimM PRC barrel" evidence="8">
    <location>
        <begin position="102"/>
        <end position="176"/>
    </location>
</feature>
<evidence type="ECO:0000259" key="7">
    <source>
        <dbReference type="Pfam" id="PF01782"/>
    </source>
</evidence>
<keyword evidence="10" id="KW-1185">Reference proteome</keyword>
<feature type="domain" description="RimM N-terminal" evidence="7">
    <location>
        <begin position="4"/>
        <end position="88"/>
    </location>
</feature>
<dbReference type="SUPFAM" id="SSF50346">
    <property type="entry name" value="PRC-barrel domain"/>
    <property type="match status" value="1"/>
</dbReference>
<keyword evidence="4 5" id="KW-0143">Chaperone</keyword>
<evidence type="ECO:0000313" key="10">
    <source>
        <dbReference type="Proteomes" id="UP001336020"/>
    </source>
</evidence>
<dbReference type="InterPro" id="IPR009000">
    <property type="entry name" value="Transl_B-barrel_sf"/>
</dbReference>
<dbReference type="InterPro" id="IPR011961">
    <property type="entry name" value="RimM"/>
</dbReference>
<evidence type="ECO:0000256" key="3">
    <source>
        <dbReference type="ARBA" id="ARBA00022552"/>
    </source>
</evidence>
<dbReference type="InterPro" id="IPR002676">
    <property type="entry name" value="RimM_N"/>
</dbReference>
<keyword evidence="2 5" id="KW-0690">Ribosome biogenesis</keyword>
<gene>
    <name evidence="5 9" type="primary">rimM</name>
    <name evidence="9" type="ORF">Q7514_03180</name>
</gene>
<dbReference type="PANTHER" id="PTHR33692:SF1">
    <property type="entry name" value="RIBOSOME MATURATION FACTOR RIMM"/>
    <property type="match status" value="1"/>
</dbReference>
<evidence type="ECO:0000256" key="6">
    <source>
        <dbReference type="SAM" id="MobiDB-lite"/>
    </source>
</evidence>
<dbReference type="InterPro" id="IPR036976">
    <property type="entry name" value="RimM_N_sf"/>
</dbReference>
<evidence type="ECO:0000256" key="4">
    <source>
        <dbReference type="ARBA" id="ARBA00023186"/>
    </source>
</evidence>
<comment type="domain">
    <text evidence="5">The PRC barrel domain binds ribosomal protein uS19.</text>
</comment>
<evidence type="ECO:0000256" key="2">
    <source>
        <dbReference type="ARBA" id="ARBA00022517"/>
    </source>
</evidence>
<evidence type="ECO:0000256" key="1">
    <source>
        <dbReference type="ARBA" id="ARBA00022490"/>
    </source>
</evidence>
<dbReference type="Gene3D" id="2.40.30.60">
    <property type="entry name" value="RimM"/>
    <property type="match status" value="1"/>
</dbReference>
<comment type="caution">
    <text evidence="9">The sequence shown here is derived from an EMBL/GenBank/DDBJ whole genome shotgun (WGS) entry which is preliminary data.</text>
</comment>
<comment type="function">
    <text evidence="5">An accessory protein needed during the final step in the assembly of 30S ribosomal subunit, possibly for assembly of the head region. Essential for efficient processing of 16S rRNA. May be needed both before and after RbfA during the maturation of 16S rRNA. It has affinity for free ribosomal 30S subunits but not for 70S ribosomes.</text>
</comment>
<dbReference type="Proteomes" id="UP001336020">
    <property type="component" value="Unassembled WGS sequence"/>
</dbReference>
<dbReference type="EMBL" id="JAUTXY010000001">
    <property type="protein sequence ID" value="MEE2056530.1"/>
    <property type="molecule type" value="Genomic_DNA"/>
</dbReference>
<dbReference type="HAMAP" id="MF_00014">
    <property type="entry name" value="Ribosome_mat_RimM"/>
    <property type="match status" value="1"/>
</dbReference>
<proteinExistence type="inferred from homology"/>